<evidence type="ECO:0008006" key="3">
    <source>
        <dbReference type="Google" id="ProtNLM"/>
    </source>
</evidence>
<accession>A0A1M5WB83</accession>
<sequence length="123" mass="14104">MKLGKLQNLRTGQTVARQLLIADTFWNRFRGLLGRTSLLPGEGLWLKPCQQVHMMGMKFPLSVWFLDKTGHVVAIIDDLRPWRISPCLRNAESIIEFPAGWGKETNTQLGDELIWKDNTIEQT</sequence>
<dbReference type="AlphaFoldDB" id="A0A1M5WB83"/>
<reference evidence="2" key="1">
    <citation type="submission" date="2016-11" db="EMBL/GenBank/DDBJ databases">
        <authorList>
            <person name="Varghese N."/>
            <person name="Submissions S."/>
        </authorList>
    </citation>
    <scope>NUCLEOTIDE SEQUENCE [LARGE SCALE GENOMIC DNA]</scope>
    <source>
        <strain evidence="2">DSM 15449</strain>
    </source>
</reference>
<dbReference type="Proteomes" id="UP000183954">
    <property type="component" value="Unassembled WGS sequence"/>
</dbReference>
<evidence type="ECO:0000313" key="2">
    <source>
        <dbReference type="Proteomes" id="UP000183954"/>
    </source>
</evidence>
<dbReference type="Pfam" id="PF02643">
    <property type="entry name" value="DUF192"/>
    <property type="match status" value="1"/>
</dbReference>
<keyword evidence="2" id="KW-1185">Reference proteome</keyword>
<dbReference type="PANTHER" id="PTHR37953:SF1">
    <property type="entry name" value="UPF0127 PROTEIN MJ1496"/>
    <property type="match status" value="1"/>
</dbReference>
<dbReference type="Gene3D" id="2.60.120.1140">
    <property type="entry name" value="Protein of unknown function DUF192"/>
    <property type="match status" value="1"/>
</dbReference>
<dbReference type="STRING" id="1121420.SAMN02746098_01538"/>
<organism evidence="1 2">
    <name type="scientific">Desulfosporosinus lacus DSM 15449</name>
    <dbReference type="NCBI Taxonomy" id="1121420"/>
    <lineage>
        <taxon>Bacteria</taxon>
        <taxon>Bacillati</taxon>
        <taxon>Bacillota</taxon>
        <taxon>Clostridia</taxon>
        <taxon>Eubacteriales</taxon>
        <taxon>Desulfitobacteriaceae</taxon>
        <taxon>Desulfosporosinus</taxon>
    </lineage>
</organism>
<gene>
    <name evidence="1" type="ORF">SAMN02746098_01538</name>
</gene>
<dbReference type="OrthoDB" id="9813379at2"/>
<evidence type="ECO:0000313" key="1">
    <source>
        <dbReference type="EMBL" id="SHH84752.1"/>
    </source>
</evidence>
<dbReference type="RefSeq" id="WP_073029089.1">
    <property type="nucleotide sequence ID" value="NZ_FQXJ01000005.1"/>
</dbReference>
<name>A0A1M5WB83_9FIRM</name>
<dbReference type="InterPro" id="IPR003795">
    <property type="entry name" value="DUF192"/>
</dbReference>
<dbReference type="PANTHER" id="PTHR37953">
    <property type="entry name" value="UPF0127 PROTEIN MJ1496"/>
    <property type="match status" value="1"/>
</dbReference>
<protein>
    <recommendedName>
        <fullName evidence="3">DUF192 domain-containing protein</fullName>
    </recommendedName>
</protein>
<proteinExistence type="predicted"/>
<dbReference type="EMBL" id="FQXJ01000005">
    <property type="protein sequence ID" value="SHH84752.1"/>
    <property type="molecule type" value="Genomic_DNA"/>
</dbReference>
<dbReference type="InterPro" id="IPR038695">
    <property type="entry name" value="Saro_0823-like_sf"/>
</dbReference>